<feature type="non-terminal residue" evidence="1">
    <location>
        <position position="1"/>
    </location>
</feature>
<keyword evidence="2" id="KW-1185">Reference proteome</keyword>
<reference evidence="1 2" key="1">
    <citation type="journal article" date="2017" name="Curr. Biol.">
        <title>The Evolution of Venom by Co-option of Single-Copy Genes.</title>
        <authorList>
            <person name="Martinson E.O."/>
            <person name="Mrinalini"/>
            <person name="Kelkar Y.D."/>
            <person name="Chang C.H."/>
            <person name="Werren J.H."/>
        </authorList>
    </citation>
    <scope>NUCLEOTIDE SEQUENCE [LARGE SCALE GENOMIC DNA]</scope>
    <source>
        <strain evidence="1 2">Alberta</strain>
        <tissue evidence="1">Whole body</tissue>
    </source>
</reference>
<comment type="caution">
    <text evidence="1">The sequence shown here is derived from an EMBL/GenBank/DDBJ whole genome shotgun (WGS) entry which is preliminary data.</text>
</comment>
<name>A0A232FNI4_9HYME</name>
<proteinExistence type="predicted"/>
<evidence type="ECO:0000313" key="1">
    <source>
        <dbReference type="EMBL" id="OXU32232.1"/>
    </source>
</evidence>
<dbReference type="Proteomes" id="UP000215335">
    <property type="component" value="Unassembled WGS sequence"/>
</dbReference>
<accession>A0A232FNI4</accession>
<dbReference type="AlphaFoldDB" id="A0A232FNI4"/>
<organism evidence="1 2">
    <name type="scientific">Trichomalopsis sarcophagae</name>
    <dbReference type="NCBI Taxonomy" id="543379"/>
    <lineage>
        <taxon>Eukaryota</taxon>
        <taxon>Metazoa</taxon>
        <taxon>Ecdysozoa</taxon>
        <taxon>Arthropoda</taxon>
        <taxon>Hexapoda</taxon>
        <taxon>Insecta</taxon>
        <taxon>Pterygota</taxon>
        <taxon>Neoptera</taxon>
        <taxon>Endopterygota</taxon>
        <taxon>Hymenoptera</taxon>
        <taxon>Apocrita</taxon>
        <taxon>Proctotrupomorpha</taxon>
        <taxon>Chalcidoidea</taxon>
        <taxon>Pteromalidae</taxon>
        <taxon>Pteromalinae</taxon>
        <taxon>Trichomalopsis</taxon>
    </lineage>
</organism>
<protein>
    <submittedName>
        <fullName evidence="1">Uncharacterized protein</fullName>
    </submittedName>
</protein>
<dbReference type="EMBL" id="NNAY01000003">
    <property type="protein sequence ID" value="OXU32232.1"/>
    <property type="molecule type" value="Genomic_DNA"/>
</dbReference>
<evidence type="ECO:0000313" key="2">
    <source>
        <dbReference type="Proteomes" id="UP000215335"/>
    </source>
</evidence>
<gene>
    <name evidence="1" type="ORF">TSAR_008053</name>
</gene>
<sequence length="29" mass="3370">SQTRVLKHNPSLEKYIRPLLCTVVFIKSV</sequence>